<dbReference type="AlphaFoldDB" id="A0A0C1ZEI8"/>
<dbReference type="CDD" id="cd00299">
    <property type="entry name" value="GST_C_family"/>
    <property type="match status" value="1"/>
</dbReference>
<dbReference type="Pfam" id="PF13410">
    <property type="entry name" value="GST_C_2"/>
    <property type="match status" value="1"/>
</dbReference>
<proteinExistence type="predicted"/>
<organism evidence="3 4">
    <name type="scientific">Vibrio owensii CAIM 1854 = LMG 25443</name>
    <dbReference type="NCBI Taxonomy" id="1229493"/>
    <lineage>
        <taxon>Bacteria</taxon>
        <taxon>Pseudomonadati</taxon>
        <taxon>Pseudomonadota</taxon>
        <taxon>Gammaproteobacteria</taxon>
        <taxon>Vibrionales</taxon>
        <taxon>Vibrionaceae</taxon>
        <taxon>Vibrio</taxon>
    </lineage>
</organism>
<dbReference type="SUPFAM" id="SSF52833">
    <property type="entry name" value="Thioredoxin-like"/>
    <property type="match status" value="1"/>
</dbReference>
<dbReference type="InterPro" id="IPR004045">
    <property type="entry name" value="Glutathione_S-Trfase_N"/>
</dbReference>
<gene>
    <name evidence="3" type="ORF">H735_19360</name>
</gene>
<dbReference type="InterPro" id="IPR050983">
    <property type="entry name" value="GST_Omega/HSP26"/>
</dbReference>
<dbReference type="PANTHER" id="PTHR43968">
    <property type="match status" value="1"/>
</dbReference>
<sequence>MLKVISFKICPFFQYVTAMLKAKHIPFEVEYADFNNCLFDISPNGKAPIVITENNTVLFDADAIVSYLDKQYSGLLQPRSAEDIALLEAWANYGSKQYVPQCSTMRSVDEAEFKQHWAVFEKALINMEKQLGSSVFFFGDELSRVDIAWLPILHRAWLVEKTTGHDMFRDFPNVKRWQGNIMQLEWLMETVSEDFEEVFNRFYLSNTFLSNV</sequence>
<evidence type="ECO:0000259" key="1">
    <source>
        <dbReference type="PROSITE" id="PS50404"/>
    </source>
</evidence>
<feature type="domain" description="GST N-terminal" evidence="1">
    <location>
        <begin position="1"/>
        <end position="76"/>
    </location>
</feature>
<evidence type="ECO:0000313" key="3">
    <source>
        <dbReference type="EMBL" id="KIF51471.1"/>
    </source>
</evidence>
<dbReference type="Pfam" id="PF13409">
    <property type="entry name" value="GST_N_2"/>
    <property type="match status" value="1"/>
</dbReference>
<dbReference type="SFLD" id="SFLDS00019">
    <property type="entry name" value="Glutathione_Transferase_(cytos"/>
    <property type="match status" value="1"/>
</dbReference>
<dbReference type="InterPro" id="IPR040079">
    <property type="entry name" value="Glutathione_S-Trfase"/>
</dbReference>
<evidence type="ECO:0000313" key="4">
    <source>
        <dbReference type="Proteomes" id="UP000031586"/>
    </source>
</evidence>
<protein>
    <recommendedName>
        <fullName evidence="5">Glutathione S-transferase</fullName>
    </recommendedName>
</protein>
<dbReference type="InterPro" id="IPR036282">
    <property type="entry name" value="Glutathione-S-Trfase_C_sf"/>
</dbReference>
<feature type="domain" description="GST C-terminal" evidence="2">
    <location>
        <begin position="80"/>
        <end position="202"/>
    </location>
</feature>
<dbReference type="CDD" id="cd00570">
    <property type="entry name" value="GST_N_family"/>
    <property type="match status" value="1"/>
</dbReference>
<reference evidence="3 4" key="1">
    <citation type="submission" date="2014-07" db="EMBL/GenBank/DDBJ databases">
        <title>Unique and conserved regions in Vibrio harveyi and related species in comparison with the shrimp pathogen Vibrio harveyi CAIM 1792.</title>
        <authorList>
            <person name="Espinoza-Valles I."/>
            <person name="Vora G."/>
            <person name="Leekitcharoenphon P."/>
            <person name="Ussery D."/>
            <person name="Hoj L."/>
            <person name="Gomez-Gil B."/>
        </authorList>
    </citation>
    <scope>NUCLEOTIDE SEQUENCE [LARGE SCALE GENOMIC DNA]</scope>
    <source>
        <strain evidence="4">CAIM 1854 / LMG 25443</strain>
    </source>
</reference>
<name>A0A0C1ZEI8_9VIBR</name>
<dbReference type="InterPro" id="IPR036249">
    <property type="entry name" value="Thioredoxin-like_sf"/>
</dbReference>
<dbReference type="Gene3D" id="3.40.30.10">
    <property type="entry name" value="Glutaredoxin"/>
    <property type="match status" value="1"/>
</dbReference>
<dbReference type="SFLD" id="SFLDG00358">
    <property type="entry name" value="Main_(cytGST)"/>
    <property type="match status" value="1"/>
</dbReference>
<dbReference type="Proteomes" id="UP000031586">
    <property type="component" value="Unassembled WGS sequence"/>
</dbReference>
<dbReference type="PANTHER" id="PTHR43968:SF6">
    <property type="entry name" value="GLUTATHIONE S-TRANSFERASE OMEGA"/>
    <property type="match status" value="1"/>
</dbReference>
<dbReference type="EMBL" id="JPRD01000036">
    <property type="protein sequence ID" value="KIF51471.1"/>
    <property type="molecule type" value="Genomic_DNA"/>
</dbReference>
<comment type="caution">
    <text evidence="3">The sequence shown here is derived from an EMBL/GenBank/DDBJ whole genome shotgun (WGS) entry which is preliminary data.</text>
</comment>
<dbReference type="PROSITE" id="PS50404">
    <property type="entry name" value="GST_NTER"/>
    <property type="match status" value="1"/>
</dbReference>
<dbReference type="InterPro" id="IPR010987">
    <property type="entry name" value="Glutathione-S-Trfase_C-like"/>
</dbReference>
<evidence type="ECO:0000259" key="2">
    <source>
        <dbReference type="PROSITE" id="PS50405"/>
    </source>
</evidence>
<dbReference type="RefSeq" id="WP_020196687.1">
    <property type="nucleotide sequence ID" value="NZ_BAOH01000067.1"/>
</dbReference>
<evidence type="ECO:0008006" key="5">
    <source>
        <dbReference type="Google" id="ProtNLM"/>
    </source>
</evidence>
<dbReference type="Gene3D" id="1.20.1050.10">
    <property type="match status" value="1"/>
</dbReference>
<dbReference type="GO" id="GO:0005737">
    <property type="term" value="C:cytoplasm"/>
    <property type="evidence" value="ECO:0007669"/>
    <property type="project" value="TreeGrafter"/>
</dbReference>
<dbReference type="PATRIC" id="fig|1229493.5.peg.3200"/>
<accession>A0A0C1ZEI8</accession>
<dbReference type="SUPFAM" id="SSF47616">
    <property type="entry name" value="GST C-terminal domain-like"/>
    <property type="match status" value="1"/>
</dbReference>
<dbReference type="PROSITE" id="PS50405">
    <property type="entry name" value="GST_CTER"/>
    <property type="match status" value="1"/>
</dbReference>